<accession>A0A317N2T8</accession>
<protein>
    <recommendedName>
        <fullName evidence="3">Cupin 2 conserved barrel domain-containing protein</fullName>
    </recommendedName>
</protein>
<evidence type="ECO:0008006" key="3">
    <source>
        <dbReference type="Google" id="ProtNLM"/>
    </source>
</evidence>
<gene>
    <name evidence="1" type="ORF">DFR69_11856</name>
</gene>
<evidence type="ECO:0000313" key="1">
    <source>
        <dbReference type="EMBL" id="PWV67883.1"/>
    </source>
</evidence>
<dbReference type="InterPro" id="IPR011051">
    <property type="entry name" value="RmlC_Cupin_sf"/>
</dbReference>
<name>A0A317N2T8_9NOCA</name>
<evidence type="ECO:0000313" key="2">
    <source>
        <dbReference type="Proteomes" id="UP000246410"/>
    </source>
</evidence>
<dbReference type="RefSeq" id="WP_244198561.1">
    <property type="nucleotide sequence ID" value="NZ_QGTL01000018.1"/>
</dbReference>
<dbReference type="SUPFAM" id="SSF51182">
    <property type="entry name" value="RmlC-like cupins"/>
    <property type="match status" value="1"/>
</dbReference>
<reference evidence="1 2" key="1">
    <citation type="submission" date="2018-05" db="EMBL/GenBank/DDBJ databases">
        <title>Genomic Encyclopedia of Type Strains, Phase IV (KMG-IV): sequencing the most valuable type-strain genomes for metagenomic binning, comparative biology and taxonomic classification.</title>
        <authorList>
            <person name="Goeker M."/>
        </authorList>
    </citation>
    <scope>NUCLEOTIDE SEQUENCE [LARGE SCALE GENOMIC DNA]</scope>
    <source>
        <strain evidence="1 2">DSM 44717</strain>
    </source>
</reference>
<dbReference type="Proteomes" id="UP000246410">
    <property type="component" value="Unassembled WGS sequence"/>
</dbReference>
<proteinExistence type="predicted"/>
<comment type="caution">
    <text evidence="1">The sequence shown here is derived from an EMBL/GenBank/DDBJ whole genome shotgun (WGS) entry which is preliminary data.</text>
</comment>
<keyword evidence="2" id="KW-1185">Reference proteome</keyword>
<sequence>MTLIESGADGLDEVLAALQWRYTGRDEFVLADGGVAHLAGEPVALLVLDGLIRVDGLTATRDLATGDFLFVPRPERFAIVAPAASTVLCVRLTSIGADSVLAALPSRI</sequence>
<dbReference type="AlphaFoldDB" id="A0A317N2T8"/>
<dbReference type="EMBL" id="QGTL01000018">
    <property type="protein sequence ID" value="PWV67883.1"/>
    <property type="molecule type" value="Genomic_DNA"/>
</dbReference>
<organism evidence="1 2">
    <name type="scientific">Nocardia neocaledoniensis</name>
    <dbReference type="NCBI Taxonomy" id="236511"/>
    <lineage>
        <taxon>Bacteria</taxon>
        <taxon>Bacillati</taxon>
        <taxon>Actinomycetota</taxon>
        <taxon>Actinomycetes</taxon>
        <taxon>Mycobacteriales</taxon>
        <taxon>Nocardiaceae</taxon>
        <taxon>Nocardia</taxon>
    </lineage>
</organism>